<dbReference type="NCBIfam" id="NF008406">
    <property type="entry name" value="PRK11212.1"/>
    <property type="match status" value="1"/>
</dbReference>
<gene>
    <name evidence="2" type="ORF">LVJ82_03195</name>
</gene>
<dbReference type="InterPro" id="IPR003744">
    <property type="entry name" value="YhhQ"/>
</dbReference>
<dbReference type="NCBIfam" id="TIGR00697">
    <property type="entry name" value="queuosine precursor transporter"/>
    <property type="match status" value="1"/>
</dbReference>
<dbReference type="EMBL" id="CP091511">
    <property type="protein sequence ID" value="UOO90009.1"/>
    <property type="molecule type" value="Genomic_DNA"/>
</dbReference>
<keyword evidence="1" id="KW-0812">Transmembrane</keyword>
<feature type="transmembrane region" description="Helical" evidence="1">
    <location>
        <begin position="142"/>
        <end position="165"/>
    </location>
</feature>
<dbReference type="RefSeq" id="WP_058356089.1">
    <property type="nucleotide sequence ID" value="NZ_CABKVG010000008.1"/>
</dbReference>
<organism evidence="2 3">
    <name type="scientific">Vitreoscilla massiliensis</name>
    <dbReference type="NCBI Taxonomy" id="1689272"/>
    <lineage>
        <taxon>Bacteria</taxon>
        <taxon>Pseudomonadati</taxon>
        <taxon>Pseudomonadota</taxon>
        <taxon>Betaproteobacteria</taxon>
        <taxon>Neisseriales</taxon>
        <taxon>Neisseriaceae</taxon>
        <taxon>Vitreoscilla</taxon>
    </lineage>
</organism>
<evidence type="ECO:0000313" key="3">
    <source>
        <dbReference type="Proteomes" id="UP000832011"/>
    </source>
</evidence>
<dbReference type="Proteomes" id="UP000832011">
    <property type="component" value="Chromosome"/>
</dbReference>
<protein>
    <recommendedName>
        <fullName evidence="1">Probable queuosine precursor transporter</fullName>
        <shortName evidence="1">Q precursor transporter</shortName>
    </recommendedName>
</protein>
<keyword evidence="1" id="KW-1133">Transmembrane helix</keyword>
<reference evidence="2 3" key="1">
    <citation type="journal article" date="2022" name="Res Sq">
        <title>Evolution of multicellular longitudinally dividing oral cavity symbionts (Neisseriaceae).</title>
        <authorList>
            <person name="Nyongesa S."/>
            <person name="Weber P."/>
            <person name="Bernet E."/>
            <person name="Pullido F."/>
            <person name="Nieckarz M."/>
            <person name="Delaby M."/>
            <person name="Nieves C."/>
            <person name="Viehboeck T."/>
            <person name="Krause N."/>
            <person name="Rivera-Millot A."/>
            <person name="Nakamura A."/>
            <person name="Vischer N."/>
            <person name="VanNieuwenhze M."/>
            <person name="Brun Y."/>
            <person name="Cava F."/>
            <person name="Bulgheresi S."/>
            <person name="Veyrier F."/>
        </authorList>
    </citation>
    <scope>NUCLEOTIDE SEQUENCE [LARGE SCALE GENOMIC DNA]</scope>
    <source>
        <strain evidence="2 3">SN4</strain>
    </source>
</reference>
<feature type="transmembrane region" description="Helical" evidence="1">
    <location>
        <begin position="177"/>
        <end position="201"/>
    </location>
</feature>
<feature type="transmembrane region" description="Helical" evidence="1">
    <location>
        <begin position="111"/>
        <end position="130"/>
    </location>
</feature>
<keyword evidence="1" id="KW-0472">Membrane</keyword>
<dbReference type="HAMAP" id="MF_02088">
    <property type="entry name" value="Q_prec_transport"/>
    <property type="match status" value="1"/>
</dbReference>
<feature type="transmembrane region" description="Helical" evidence="1">
    <location>
        <begin position="71"/>
        <end position="91"/>
    </location>
</feature>
<feature type="transmembrane region" description="Helical" evidence="1">
    <location>
        <begin position="43"/>
        <end position="64"/>
    </location>
</feature>
<comment type="subcellular location">
    <subcellularLocation>
        <location evidence="1">Cell inner membrane</location>
        <topology evidence="1">Multi-pass membrane protein</topology>
    </subcellularLocation>
</comment>
<comment type="function">
    <text evidence="1">Involved in the import of queuosine (Q) precursors, required for Q precursor salvage.</text>
</comment>
<name>A0ABY4E2K2_9NEIS</name>
<evidence type="ECO:0000256" key="1">
    <source>
        <dbReference type="HAMAP-Rule" id="MF_02088"/>
    </source>
</evidence>
<evidence type="ECO:0000313" key="2">
    <source>
        <dbReference type="EMBL" id="UOO90009.1"/>
    </source>
</evidence>
<comment type="similarity">
    <text evidence="1">Belongs to the vitamin uptake transporter (VUT/ECF) (TC 2.A.88) family. Q precursor transporter subfamily.</text>
</comment>
<proteinExistence type="inferred from homology"/>
<dbReference type="PANTHER" id="PTHR34300:SF1">
    <property type="entry name" value="QUEUOSINE PRECURSOR TRANSPORTER"/>
    <property type="match status" value="1"/>
</dbReference>
<feature type="transmembrane region" description="Helical" evidence="1">
    <location>
        <begin position="12"/>
        <end position="31"/>
    </location>
</feature>
<sequence length="222" mass="24651">MYQFSVAQRQKALRWLCFWHVLVIAASNYLVQFPIKFGPIDNTWGAFTYPFIFLTTDLTVRIFGSAMARKIIFMVMLPALALSYVISALFVNGQWHGFAAIGEFHSIGARIALASFTAYVVAQLLDIGVFNRLRQSKRWWAAPAAASSIGSAIDTLVFFAVAFYASSDEFMAANWPSIAVADFACKILIGACLFLPLYGVLLQYLMCKLTLLAPTHGRVNSH</sequence>
<keyword evidence="3" id="KW-1185">Reference proteome</keyword>
<keyword evidence="1" id="KW-1003">Cell membrane</keyword>
<keyword evidence="1" id="KW-0813">Transport</keyword>
<keyword evidence="1" id="KW-0997">Cell inner membrane</keyword>
<dbReference type="PANTHER" id="PTHR34300">
    <property type="entry name" value="QUEUOSINE PRECURSOR TRANSPORTER-RELATED"/>
    <property type="match status" value="1"/>
</dbReference>
<accession>A0ABY4E2K2</accession>
<dbReference type="Pfam" id="PF02592">
    <property type="entry name" value="Vut_1"/>
    <property type="match status" value="1"/>
</dbReference>